<dbReference type="SMART" id="SM00327">
    <property type="entry name" value="VWA"/>
    <property type="match status" value="1"/>
</dbReference>
<dbReference type="InterPro" id="IPR002035">
    <property type="entry name" value="VWF_A"/>
</dbReference>
<dbReference type="AlphaFoldDB" id="A0A6N2S5N6"/>
<sequence length="337" mass="37147">MRYGYLIAVVLGVIAVAAAFGWWRVGLRLHARERRGWVANTGYVRDLPRYRALMRRTRMAVAGLLAVFCAAAVSLSVVAANPVDRRVDDRRLASRDIVLCLDASGSMLEYDSEIGDAFKSLVEHFNGERVSLYLWSARSVRKFPLTDDYTMVNENLETLSSLLRNGVISKTSNGYRITNDLARYLEGTDDPDEQAASLIGDGLASCVLGFDHTDQERSRTIILASDNEVNGEGLYTLKEAIDFAKRQKVEVIGLYPGSTLTTEGEDMKNQVESTGGEFYTMSSSGTVDSIIQNIEAQQKREVEGDARVTVTDRVNKPVAWLAVAIVAFLGLVGFAKL</sequence>
<keyword evidence="1" id="KW-1133">Transmembrane helix</keyword>
<dbReference type="Pfam" id="PF13519">
    <property type="entry name" value="VWA_2"/>
    <property type="match status" value="1"/>
</dbReference>
<keyword evidence="1" id="KW-0812">Transmembrane</keyword>
<proteinExistence type="predicted"/>
<dbReference type="EMBL" id="CACRSM010000002">
    <property type="protein sequence ID" value="VYS88486.1"/>
    <property type="molecule type" value="Genomic_DNA"/>
</dbReference>
<feature type="domain" description="VWFA" evidence="2">
    <location>
        <begin position="96"/>
        <end position="294"/>
    </location>
</feature>
<dbReference type="InterPro" id="IPR036465">
    <property type="entry name" value="vWFA_dom_sf"/>
</dbReference>
<accession>A0A6N2S5N6</accession>
<feature type="transmembrane region" description="Helical" evidence="1">
    <location>
        <begin position="59"/>
        <end position="80"/>
    </location>
</feature>
<dbReference type="PROSITE" id="PS50234">
    <property type="entry name" value="VWFA"/>
    <property type="match status" value="1"/>
</dbReference>
<evidence type="ECO:0000256" key="1">
    <source>
        <dbReference type="SAM" id="Phobius"/>
    </source>
</evidence>
<feature type="transmembrane region" description="Helical" evidence="1">
    <location>
        <begin position="317"/>
        <end position="335"/>
    </location>
</feature>
<organism evidence="3">
    <name type="scientific">Schaalia odontolytica</name>
    <dbReference type="NCBI Taxonomy" id="1660"/>
    <lineage>
        <taxon>Bacteria</taxon>
        <taxon>Bacillati</taxon>
        <taxon>Actinomycetota</taxon>
        <taxon>Actinomycetes</taxon>
        <taxon>Actinomycetales</taxon>
        <taxon>Actinomycetaceae</taxon>
        <taxon>Schaalia</taxon>
    </lineage>
</organism>
<name>A0A6N2S5N6_9ACTO</name>
<evidence type="ECO:0000259" key="2">
    <source>
        <dbReference type="PROSITE" id="PS50234"/>
    </source>
</evidence>
<protein>
    <recommendedName>
        <fullName evidence="2">VWFA domain-containing protein</fullName>
    </recommendedName>
</protein>
<reference evidence="3" key="1">
    <citation type="submission" date="2019-11" db="EMBL/GenBank/DDBJ databases">
        <authorList>
            <person name="Feng L."/>
        </authorList>
    </citation>
    <scope>NUCLEOTIDE SEQUENCE</scope>
    <source>
        <strain evidence="3">AodontolyticusLFYP35</strain>
    </source>
</reference>
<gene>
    <name evidence="3" type="ORF">AOLFYP35_00698</name>
</gene>
<keyword evidence="1" id="KW-0472">Membrane</keyword>
<evidence type="ECO:0000313" key="3">
    <source>
        <dbReference type="EMBL" id="VYS88486.1"/>
    </source>
</evidence>
<dbReference type="SUPFAM" id="SSF53300">
    <property type="entry name" value="vWA-like"/>
    <property type="match status" value="1"/>
</dbReference>
<feature type="transmembrane region" description="Helical" evidence="1">
    <location>
        <begin position="6"/>
        <end position="25"/>
    </location>
</feature>
<dbReference type="Gene3D" id="3.40.50.410">
    <property type="entry name" value="von Willebrand factor, type A domain"/>
    <property type="match status" value="1"/>
</dbReference>